<evidence type="ECO:0000313" key="6">
    <source>
        <dbReference type="Proteomes" id="UP000773064"/>
    </source>
</evidence>
<dbReference type="SUPFAM" id="SSF47413">
    <property type="entry name" value="lambda repressor-like DNA-binding domains"/>
    <property type="match status" value="1"/>
</dbReference>
<dbReference type="Gene3D" id="3.40.50.2300">
    <property type="match status" value="2"/>
</dbReference>
<dbReference type="CDD" id="cd01392">
    <property type="entry name" value="HTH_LacI"/>
    <property type="match status" value="1"/>
</dbReference>
<dbReference type="Gene3D" id="1.10.260.40">
    <property type="entry name" value="lambda repressor-like DNA-binding domains"/>
    <property type="match status" value="1"/>
</dbReference>
<evidence type="ECO:0000256" key="3">
    <source>
        <dbReference type="ARBA" id="ARBA00023163"/>
    </source>
</evidence>
<dbReference type="SMART" id="SM00354">
    <property type="entry name" value="HTH_LACI"/>
    <property type="match status" value="1"/>
</dbReference>
<dbReference type="InterPro" id="IPR000843">
    <property type="entry name" value="HTH_LacI"/>
</dbReference>
<keyword evidence="3" id="KW-0804">Transcription</keyword>
<dbReference type="InterPro" id="IPR046335">
    <property type="entry name" value="LacI/GalR-like_sensor"/>
</dbReference>
<keyword evidence="2 5" id="KW-0238">DNA-binding</keyword>
<accession>A0ABS5USA4</accession>
<dbReference type="Pfam" id="PF00356">
    <property type="entry name" value="LacI"/>
    <property type="match status" value="1"/>
</dbReference>
<sequence>MSTTDQTAGRTARLEDVAAMAGVSLATASKALHNKPRISEDTRQRVMEAARRLNYSPNKLAQSLANGTSGLIGLVTSDLNGRFSTPILIGAENELRAQSTSVLLANARGDAILERQHVEKLLSLKVDGLLIVQCETNPRPSLGRNWGVPLVYAYGPSTDPADCSVVCDNVEAGRMAVNHLISCGRHKIAIIGGDETFTAATDRTKGALEALAEFGLEPAGPLRYGRWDENWGRAATRLLLDQGVEFDAVVCQSDMLARGCIDVLKQQGMKIPDDVAVIGHDNWDVLTKNSRPALTSIDNETELIGRRAARNLMDAINGRPHHGIDYVPCRLVQRESTLPLD</sequence>
<dbReference type="SUPFAM" id="SSF53822">
    <property type="entry name" value="Periplasmic binding protein-like I"/>
    <property type="match status" value="1"/>
</dbReference>
<organism evidence="5 6">
    <name type="scientific">Bifidobacterium santillanense</name>
    <dbReference type="NCBI Taxonomy" id="2809028"/>
    <lineage>
        <taxon>Bacteria</taxon>
        <taxon>Bacillati</taxon>
        <taxon>Actinomycetota</taxon>
        <taxon>Actinomycetes</taxon>
        <taxon>Bifidobacteriales</taxon>
        <taxon>Bifidobacteriaceae</taxon>
        <taxon>Bifidobacterium</taxon>
    </lineage>
</organism>
<dbReference type="Proteomes" id="UP000773064">
    <property type="component" value="Unassembled WGS sequence"/>
</dbReference>
<name>A0ABS5USA4_9BIFI</name>
<evidence type="ECO:0000313" key="5">
    <source>
        <dbReference type="EMBL" id="MBT1173548.1"/>
    </source>
</evidence>
<evidence type="ECO:0000256" key="2">
    <source>
        <dbReference type="ARBA" id="ARBA00023125"/>
    </source>
</evidence>
<dbReference type="InterPro" id="IPR028082">
    <property type="entry name" value="Peripla_BP_I"/>
</dbReference>
<dbReference type="GO" id="GO:0003677">
    <property type="term" value="F:DNA binding"/>
    <property type="evidence" value="ECO:0007669"/>
    <property type="project" value="UniProtKB-KW"/>
</dbReference>
<dbReference type="PANTHER" id="PTHR30146:SF109">
    <property type="entry name" value="HTH-TYPE TRANSCRIPTIONAL REGULATOR GALS"/>
    <property type="match status" value="1"/>
</dbReference>
<dbReference type="InterPro" id="IPR010982">
    <property type="entry name" value="Lambda_DNA-bd_dom_sf"/>
</dbReference>
<protein>
    <submittedName>
        <fullName evidence="5">LacI family DNA-binding transcriptional regulator</fullName>
    </submittedName>
</protein>
<comment type="caution">
    <text evidence="5">The sequence shown here is derived from an EMBL/GenBank/DDBJ whole genome shotgun (WGS) entry which is preliminary data.</text>
</comment>
<dbReference type="RefSeq" id="WP_214358798.1">
    <property type="nucleotide sequence ID" value="NZ_JAFEJS010000011.1"/>
</dbReference>
<feature type="domain" description="HTH lacI-type" evidence="4">
    <location>
        <begin position="12"/>
        <end position="66"/>
    </location>
</feature>
<evidence type="ECO:0000256" key="1">
    <source>
        <dbReference type="ARBA" id="ARBA00023015"/>
    </source>
</evidence>
<dbReference type="PROSITE" id="PS00356">
    <property type="entry name" value="HTH_LACI_1"/>
    <property type="match status" value="1"/>
</dbReference>
<dbReference type="PANTHER" id="PTHR30146">
    <property type="entry name" value="LACI-RELATED TRANSCRIPTIONAL REPRESSOR"/>
    <property type="match status" value="1"/>
</dbReference>
<proteinExistence type="predicted"/>
<evidence type="ECO:0000259" key="4">
    <source>
        <dbReference type="PROSITE" id="PS50932"/>
    </source>
</evidence>
<dbReference type="EMBL" id="JAFEJS010000011">
    <property type="protein sequence ID" value="MBT1173548.1"/>
    <property type="molecule type" value="Genomic_DNA"/>
</dbReference>
<dbReference type="Pfam" id="PF13377">
    <property type="entry name" value="Peripla_BP_3"/>
    <property type="match status" value="1"/>
</dbReference>
<dbReference type="CDD" id="cd06288">
    <property type="entry name" value="PBP1_sucrose_transcription_regulator"/>
    <property type="match status" value="1"/>
</dbReference>
<reference evidence="5 6" key="1">
    <citation type="journal article" date="2021" name="Environ. Microbiol.">
        <title>Genetic insights into the dark matter of the mammalian gut microbiota through targeted genome reconstruction.</title>
        <authorList>
            <person name="Lugli G.A."/>
            <person name="Alessandri G."/>
            <person name="Milani C."/>
            <person name="Viappiani A."/>
            <person name="Fontana F."/>
            <person name="Tarracchini C."/>
            <person name="Mancabelli L."/>
            <person name="Argentini C."/>
            <person name="Ruiz L."/>
            <person name="Margolles A."/>
            <person name="van Sinderen D."/>
            <person name="Turroni F."/>
            <person name="Ventura M."/>
        </authorList>
    </citation>
    <scope>NUCLEOTIDE SEQUENCE [LARGE SCALE GENOMIC DNA]</scope>
    <source>
        <strain evidence="5 6">MA2</strain>
    </source>
</reference>
<dbReference type="PROSITE" id="PS50932">
    <property type="entry name" value="HTH_LACI_2"/>
    <property type="match status" value="1"/>
</dbReference>
<keyword evidence="6" id="KW-1185">Reference proteome</keyword>
<gene>
    <name evidence="5" type="ORF">JS528_09395</name>
</gene>
<keyword evidence="1" id="KW-0805">Transcription regulation</keyword>